<dbReference type="EMBL" id="ANOG01000492">
    <property type="protein sequence ID" value="EMI19695.1"/>
    <property type="molecule type" value="Genomic_DNA"/>
</dbReference>
<proteinExistence type="predicted"/>
<evidence type="ECO:0000256" key="1">
    <source>
        <dbReference type="SAM" id="MobiDB-lite"/>
    </source>
</evidence>
<name>M5RK58_9BACT</name>
<dbReference type="Proteomes" id="UP000011991">
    <property type="component" value="Unassembled WGS sequence"/>
</dbReference>
<dbReference type="PATRIC" id="fig|1265738.3.peg.3356"/>
<feature type="region of interest" description="Disordered" evidence="1">
    <location>
        <begin position="1"/>
        <end position="21"/>
    </location>
</feature>
<keyword evidence="3" id="KW-1185">Reference proteome</keyword>
<evidence type="ECO:0000313" key="2">
    <source>
        <dbReference type="EMBL" id="EMI19695.1"/>
    </source>
</evidence>
<protein>
    <submittedName>
        <fullName evidence="2">Uncharacterized protein</fullName>
    </submittedName>
</protein>
<comment type="caution">
    <text evidence="2">The sequence shown here is derived from an EMBL/GenBank/DDBJ whole genome shotgun (WGS) entry which is preliminary data.</text>
</comment>
<gene>
    <name evidence="2" type="ORF">RMSM_03365</name>
</gene>
<dbReference type="AlphaFoldDB" id="M5RK58"/>
<reference evidence="2 3" key="1">
    <citation type="journal article" date="2013" name="Mar. Genomics">
        <title>Expression of sulfatases in Rhodopirellula baltica and the diversity of sulfatases in the genus Rhodopirellula.</title>
        <authorList>
            <person name="Wegner C.E."/>
            <person name="Richter-Heitmann T."/>
            <person name="Klindworth A."/>
            <person name="Klockow C."/>
            <person name="Richter M."/>
            <person name="Achstetter T."/>
            <person name="Glockner F.O."/>
            <person name="Harder J."/>
        </authorList>
    </citation>
    <scope>NUCLEOTIDE SEQUENCE [LARGE SCALE GENOMIC DNA]</scope>
    <source>
        <strain evidence="2 3">SM1</strain>
    </source>
</reference>
<accession>M5RK58</accession>
<evidence type="ECO:0000313" key="3">
    <source>
        <dbReference type="Proteomes" id="UP000011991"/>
    </source>
</evidence>
<organism evidence="2 3">
    <name type="scientific">Rhodopirellula maiorica SM1</name>
    <dbReference type="NCBI Taxonomy" id="1265738"/>
    <lineage>
        <taxon>Bacteria</taxon>
        <taxon>Pseudomonadati</taxon>
        <taxon>Planctomycetota</taxon>
        <taxon>Planctomycetia</taxon>
        <taxon>Pirellulales</taxon>
        <taxon>Pirellulaceae</taxon>
        <taxon>Novipirellula</taxon>
    </lineage>
</organism>
<sequence>MANGLSAREQEPLGVSMRIPSKRQSATGRYRSIVGPDGFLTLSQDAPSLCSLELGLIIEEITHSRLRLKSDSDRDCFESVPTGLA</sequence>